<reference evidence="3" key="1">
    <citation type="submission" date="2020-11" db="EMBL/GenBank/DDBJ databases">
        <authorList>
            <person name="Tran Van P."/>
        </authorList>
    </citation>
    <scope>NUCLEOTIDE SEQUENCE</scope>
</reference>
<gene>
    <name evidence="3" type="ORF">DSTB1V02_LOCUS7938</name>
</gene>
<evidence type="ECO:0000313" key="4">
    <source>
        <dbReference type="Proteomes" id="UP000677054"/>
    </source>
</evidence>
<keyword evidence="1" id="KW-0812">Transmembrane</keyword>
<sequence>MFSEMNPDRTESLHLFQIFSVITLMGYPLYLVGISYLRFRFCRPVDSNCMIGATVVSAVSVVAHSLLIHGIRKAKRKLMIPWLCLYSLFLLLILLSAVILLFSTILYGTYRHPVAVFLAVVTVCLLVSCPVAIHFFIVVFSYFRELENVPPHRKGQEMVFLEEPIYSATLDED</sequence>
<keyword evidence="4" id="KW-1185">Reference proteome</keyword>
<dbReference type="Pfam" id="PF22954">
    <property type="entry name" value="DUF7027"/>
    <property type="match status" value="1"/>
</dbReference>
<feature type="transmembrane region" description="Helical" evidence="1">
    <location>
        <begin position="114"/>
        <end position="143"/>
    </location>
</feature>
<protein>
    <recommendedName>
        <fullName evidence="2">DUF7027 domain-containing protein</fullName>
    </recommendedName>
</protein>
<organism evidence="3">
    <name type="scientific">Darwinula stevensoni</name>
    <dbReference type="NCBI Taxonomy" id="69355"/>
    <lineage>
        <taxon>Eukaryota</taxon>
        <taxon>Metazoa</taxon>
        <taxon>Ecdysozoa</taxon>
        <taxon>Arthropoda</taxon>
        <taxon>Crustacea</taxon>
        <taxon>Oligostraca</taxon>
        <taxon>Ostracoda</taxon>
        <taxon>Podocopa</taxon>
        <taxon>Podocopida</taxon>
        <taxon>Darwinulocopina</taxon>
        <taxon>Darwinuloidea</taxon>
        <taxon>Darwinulidae</taxon>
        <taxon>Darwinula</taxon>
    </lineage>
</organism>
<feature type="transmembrane region" description="Helical" evidence="1">
    <location>
        <begin position="83"/>
        <end position="108"/>
    </location>
</feature>
<dbReference type="Proteomes" id="UP000677054">
    <property type="component" value="Unassembled WGS sequence"/>
</dbReference>
<feature type="transmembrane region" description="Helical" evidence="1">
    <location>
        <begin position="50"/>
        <end position="71"/>
    </location>
</feature>
<dbReference type="EMBL" id="CAJPEV010001714">
    <property type="protein sequence ID" value="CAG0893981.1"/>
    <property type="molecule type" value="Genomic_DNA"/>
</dbReference>
<evidence type="ECO:0000256" key="1">
    <source>
        <dbReference type="SAM" id="Phobius"/>
    </source>
</evidence>
<proteinExistence type="predicted"/>
<evidence type="ECO:0000313" key="3">
    <source>
        <dbReference type="EMBL" id="CAD7248117.1"/>
    </source>
</evidence>
<name>A0A7R8XI20_9CRUS</name>
<accession>A0A7R8XI20</accession>
<dbReference type="EMBL" id="LR901231">
    <property type="protein sequence ID" value="CAD7248117.1"/>
    <property type="molecule type" value="Genomic_DNA"/>
</dbReference>
<keyword evidence="1" id="KW-0472">Membrane</keyword>
<evidence type="ECO:0000259" key="2">
    <source>
        <dbReference type="Pfam" id="PF22954"/>
    </source>
</evidence>
<dbReference type="InterPro" id="IPR054291">
    <property type="entry name" value="DUF7027"/>
</dbReference>
<dbReference type="AlphaFoldDB" id="A0A7R8XI20"/>
<feature type="transmembrane region" description="Helical" evidence="1">
    <location>
        <begin position="12"/>
        <end position="30"/>
    </location>
</feature>
<keyword evidence="1" id="KW-1133">Transmembrane helix</keyword>
<feature type="domain" description="DUF7027" evidence="2">
    <location>
        <begin position="47"/>
        <end position="104"/>
    </location>
</feature>